<dbReference type="RefSeq" id="WP_205159324.1">
    <property type="nucleotide sequence ID" value="NZ_JAFEUM010000007.1"/>
</dbReference>
<feature type="transmembrane region" description="Helical" evidence="1">
    <location>
        <begin position="992"/>
        <end position="1019"/>
    </location>
</feature>
<feature type="transmembrane region" description="Helical" evidence="1">
    <location>
        <begin position="953"/>
        <end position="972"/>
    </location>
</feature>
<keyword evidence="1" id="KW-0472">Membrane</keyword>
<dbReference type="Gene3D" id="3.30.70.1440">
    <property type="entry name" value="Multidrug efflux transporter AcrB pore domain"/>
    <property type="match status" value="1"/>
</dbReference>
<dbReference type="SUPFAM" id="SSF82714">
    <property type="entry name" value="Multidrug efflux transporter AcrB TolC docking domain, DN and DC subdomains"/>
    <property type="match status" value="2"/>
</dbReference>
<dbReference type="Proteomes" id="UP000809621">
    <property type="component" value="Unassembled WGS sequence"/>
</dbReference>
<dbReference type="PRINTS" id="PR00702">
    <property type="entry name" value="ACRIFLAVINRP"/>
</dbReference>
<reference evidence="2 3" key="1">
    <citation type="submission" date="2021-02" db="EMBL/GenBank/DDBJ databases">
        <authorList>
            <person name="Park J.-S."/>
        </authorList>
    </citation>
    <scope>NUCLEOTIDE SEQUENCE [LARGE SCALE GENOMIC DNA]</scope>
    <source>
        <strain evidence="2 3">188UL20-2</strain>
    </source>
</reference>
<dbReference type="Gene3D" id="3.30.70.1430">
    <property type="entry name" value="Multidrug efflux transporter AcrB pore domain"/>
    <property type="match status" value="2"/>
</dbReference>
<feature type="transmembrane region" description="Helical" evidence="1">
    <location>
        <begin position="386"/>
        <end position="410"/>
    </location>
</feature>
<comment type="caution">
    <text evidence="2">The sequence shown here is derived from an EMBL/GenBank/DDBJ whole genome shotgun (WGS) entry which is preliminary data.</text>
</comment>
<name>A0ABS2HJY3_9VIBR</name>
<dbReference type="PANTHER" id="PTHR32063">
    <property type="match status" value="1"/>
</dbReference>
<evidence type="ECO:0000313" key="2">
    <source>
        <dbReference type="EMBL" id="MBM7037815.1"/>
    </source>
</evidence>
<dbReference type="SUPFAM" id="SSF82866">
    <property type="entry name" value="Multidrug efflux transporter AcrB transmembrane domain"/>
    <property type="match status" value="2"/>
</dbReference>
<gene>
    <name evidence="2" type="ORF">JQC93_15505</name>
</gene>
<feature type="transmembrane region" description="Helical" evidence="1">
    <location>
        <begin position="463"/>
        <end position="485"/>
    </location>
</feature>
<organism evidence="2 3">
    <name type="scientific">Vibrio ulleungensis</name>
    <dbReference type="NCBI Taxonomy" id="2807619"/>
    <lineage>
        <taxon>Bacteria</taxon>
        <taxon>Pseudomonadati</taxon>
        <taxon>Pseudomonadota</taxon>
        <taxon>Gammaproteobacteria</taxon>
        <taxon>Vibrionales</taxon>
        <taxon>Vibrionaceae</taxon>
        <taxon>Vibrio</taxon>
    </lineage>
</organism>
<dbReference type="Pfam" id="PF00873">
    <property type="entry name" value="ACR_tran"/>
    <property type="match status" value="1"/>
</dbReference>
<sequence>MLTLIDAVLSRSRTMMTLLIMLLVAGISTYITIPKESSPDVTIPIIYVSLSQQGISPSDSERLLVRPVEQELRSIEGVKKMTASAGEGHGSVTLEFVAGADLNKAMADVREAVDLAKSKLPADADDPTVNEVTFASMQPVLSVALYGTVPERSIVQIARQLQDKLEGFKQILEVDIAGDREDIVEIIVDPLLMESYGLDQGDIYNLVATNNRVVAAGFVDTGYGRFSVKVPSVFESLQDVLELPIKVDGKQIITFGDVATVRRAFRDPESFARLDGESSVVLDVKKRAGENIIESVEIVKAVIEAAQAREDWPTNLLVKYTYDGSEDVDMMLTDLQNNVLSAIILVVIVIIAILGVRTALLVGISIPGSFLTGLLVLSLFGLTVNIVVLFALIMAVGMLVDGAIVVTEFADRRMQEGMPRKEAYRDAAKRMAWPITASTATTLAAFAPLLFWPDVTGEFMKYLPLTLIATLTASLVMALLFVPVLGGIMGKPQYQNEESRERMLALHEGDFEKARGITWLYYKTLAIAIKAPILVLISAIVFAGGVFYAYNKAELGAEFFPEVDPSFFTVKARSNGDLSIREKDAIMRQIEMEIVGHPELESVYTKTGGRDEIGSIQITPVDWTLRRPIKEIIADLREDTAKFAGVEIEFKFPDAGPPVDNDLVIEMTSRNPENLDQGAKIVRTWADQYSMLTNISDNSNKGGIDWTIDIARDDAARYGADASLVGNTVQFVTNGLRIGDYLPDDTDDQVDILVRYPEDKRDIGRFDELRVKTRNGLVPLTNFAEVTPEPKQATINRLDGQRIIEVVADLQEGYNLALELPNIQQELDKLDLPDGVNFAIKGQNEEQDNSKAFLVNAFGAALAVMAMILITQFNSFYQAFLILSAVLFSTVGVFAGLLIFQRPFGIVMSGIGVIALAGIVVNNNIVLIDTFNKLRARGLSREDAILRTGVQRLRPVMLTTVTTILGLMPMVLETNVDLINQNIQVGAPSTQWWSQLATAVAGGLAFATVLTLVLTPCLLMYSRRTPEEKEAAKRKPKRFRLFRKKAQEVETDPKAA</sequence>
<feature type="transmembrane region" description="Helical" evidence="1">
    <location>
        <begin position="880"/>
        <end position="900"/>
    </location>
</feature>
<evidence type="ECO:0000313" key="3">
    <source>
        <dbReference type="Proteomes" id="UP000809621"/>
    </source>
</evidence>
<feature type="transmembrane region" description="Helical" evidence="1">
    <location>
        <begin position="525"/>
        <end position="550"/>
    </location>
</feature>
<feature type="transmembrane region" description="Helical" evidence="1">
    <location>
        <begin position="339"/>
        <end position="366"/>
    </location>
</feature>
<feature type="transmembrane region" description="Helical" evidence="1">
    <location>
        <begin position="853"/>
        <end position="873"/>
    </location>
</feature>
<accession>A0ABS2HJY3</accession>
<dbReference type="InterPro" id="IPR001036">
    <property type="entry name" value="Acrflvin-R"/>
</dbReference>
<feature type="transmembrane region" description="Helical" evidence="1">
    <location>
        <begin position="906"/>
        <end position="932"/>
    </location>
</feature>
<dbReference type="Gene3D" id="1.20.1640.10">
    <property type="entry name" value="Multidrug efflux transporter AcrB transmembrane domain"/>
    <property type="match status" value="2"/>
</dbReference>
<dbReference type="Gene3D" id="3.30.2090.10">
    <property type="entry name" value="Multidrug efflux transporter AcrB TolC docking domain, DN and DC subdomains"/>
    <property type="match status" value="2"/>
</dbReference>
<dbReference type="Gene3D" id="3.30.70.1320">
    <property type="entry name" value="Multidrug efflux transporter AcrB pore domain like"/>
    <property type="match status" value="1"/>
</dbReference>
<dbReference type="InterPro" id="IPR027463">
    <property type="entry name" value="AcrB_DN_DC_subdom"/>
</dbReference>
<feature type="transmembrane region" description="Helical" evidence="1">
    <location>
        <begin position="15"/>
        <end position="33"/>
    </location>
</feature>
<keyword evidence="1" id="KW-0812">Transmembrane</keyword>
<feature type="transmembrane region" description="Helical" evidence="1">
    <location>
        <begin position="431"/>
        <end position="451"/>
    </location>
</feature>
<dbReference type="EMBL" id="JAFEUM010000007">
    <property type="protein sequence ID" value="MBM7037815.1"/>
    <property type="molecule type" value="Genomic_DNA"/>
</dbReference>
<protein>
    <submittedName>
        <fullName evidence="2">Efflux RND transporter permease subunit</fullName>
    </submittedName>
</protein>
<evidence type="ECO:0000256" key="1">
    <source>
        <dbReference type="SAM" id="Phobius"/>
    </source>
</evidence>
<dbReference type="PANTHER" id="PTHR32063:SF0">
    <property type="entry name" value="SWARMING MOTILITY PROTEIN SWRC"/>
    <property type="match status" value="1"/>
</dbReference>
<keyword evidence="3" id="KW-1185">Reference proteome</keyword>
<keyword evidence="1" id="KW-1133">Transmembrane helix</keyword>
<proteinExistence type="predicted"/>
<dbReference type="SUPFAM" id="SSF82693">
    <property type="entry name" value="Multidrug efflux transporter AcrB pore domain, PN1, PN2, PC1 and PC2 subdomains"/>
    <property type="match status" value="2"/>
</dbReference>